<feature type="compositionally biased region" description="Polar residues" evidence="1">
    <location>
        <begin position="217"/>
        <end position="226"/>
    </location>
</feature>
<proteinExistence type="predicted"/>
<gene>
    <name evidence="3" type="ORF">B9G98_03443</name>
</gene>
<organism evidence="3 4">
    <name type="scientific">Wickerhamiella sorbophila</name>
    <dbReference type="NCBI Taxonomy" id="45607"/>
    <lineage>
        <taxon>Eukaryota</taxon>
        <taxon>Fungi</taxon>
        <taxon>Dikarya</taxon>
        <taxon>Ascomycota</taxon>
        <taxon>Saccharomycotina</taxon>
        <taxon>Dipodascomycetes</taxon>
        <taxon>Dipodascales</taxon>
        <taxon>Trichomonascaceae</taxon>
        <taxon>Wickerhamiella</taxon>
    </lineage>
</organism>
<dbReference type="GO" id="GO:0005634">
    <property type="term" value="C:nucleus"/>
    <property type="evidence" value="ECO:0007669"/>
    <property type="project" value="TreeGrafter"/>
</dbReference>
<dbReference type="InterPro" id="IPR012104">
    <property type="entry name" value="PHO85_cyclin_1/2/9"/>
</dbReference>
<feature type="compositionally biased region" description="Polar residues" evidence="1">
    <location>
        <begin position="278"/>
        <end position="288"/>
    </location>
</feature>
<evidence type="ECO:0000313" key="3">
    <source>
        <dbReference type="EMBL" id="PRT55823.1"/>
    </source>
</evidence>
<dbReference type="GO" id="GO:0016538">
    <property type="term" value="F:cyclin-dependent protein serine/threonine kinase regulator activity"/>
    <property type="evidence" value="ECO:0007669"/>
    <property type="project" value="TreeGrafter"/>
</dbReference>
<dbReference type="PANTHER" id="PTHR15615">
    <property type="match status" value="1"/>
</dbReference>
<evidence type="ECO:0000313" key="4">
    <source>
        <dbReference type="Proteomes" id="UP000238350"/>
    </source>
</evidence>
<sequence>MSSSQALNIFIQQPVSKSMINYLAQTTLTVIKCEHAAYATPPSSPGSKVLVAEPTLESLTIFINNIVKMSNVHTPTLMSSLVYLSRLRERLPKLAMGMACTCHRIFLAALILAAKNLNDSSPKNKYWAQYTMGLFSIEEVNLMEKQLLFLLDWDLRVTKEDLYVQFAPFLTNIKKSLVSSSSLQTSRHLAPATTAPLHIQPRREAAPQLPKHRVLPTRSSSVQYTPPESPERDPSLSASSSLSSLSSVESYASLSLPKPVHDYHAMHKNMYTGQKPNITRGWTSSQNPPVKIAGEQPMMGRMPAY</sequence>
<dbReference type="AlphaFoldDB" id="A0A2T0FLF0"/>
<dbReference type="Gene3D" id="1.10.472.10">
    <property type="entry name" value="Cyclin-like"/>
    <property type="match status" value="1"/>
</dbReference>
<dbReference type="STRING" id="45607.A0A2T0FLF0"/>
<accession>A0A2T0FLF0</accession>
<dbReference type="InterPro" id="IPR013922">
    <property type="entry name" value="Cyclin_PHO80-like"/>
</dbReference>
<dbReference type="PANTHER" id="PTHR15615:SF10">
    <property type="entry name" value="PHO85 CYCLIN-2-RELATED"/>
    <property type="match status" value="1"/>
</dbReference>
<keyword evidence="4" id="KW-1185">Reference proteome</keyword>
<feature type="region of interest" description="Disordered" evidence="1">
    <location>
        <begin position="190"/>
        <end position="240"/>
    </location>
</feature>
<evidence type="ECO:0000259" key="2">
    <source>
        <dbReference type="Pfam" id="PF00134"/>
    </source>
</evidence>
<comment type="caution">
    <text evidence="3">The sequence shown here is derived from an EMBL/GenBank/DDBJ whole genome shotgun (WGS) entry which is preliminary data.</text>
</comment>
<dbReference type="InterPro" id="IPR006671">
    <property type="entry name" value="Cyclin_N"/>
</dbReference>
<dbReference type="Proteomes" id="UP000238350">
    <property type="component" value="Unassembled WGS sequence"/>
</dbReference>
<feature type="region of interest" description="Disordered" evidence="1">
    <location>
        <begin position="278"/>
        <end position="305"/>
    </location>
</feature>
<name>A0A2T0FLF0_9ASCO</name>
<reference evidence="3 4" key="1">
    <citation type="submission" date="2017-04" db="EMBL/GenBank/DDBJ databases">
        <title>Genome sequencing of [Candida] sorbophila.</title>
        <authorList>
            <person name="Ahn J.O."/>
        </authorList>
    </citation>
    <scope>NUCLEOTIDE SEQUENCE [LARGE SCALE GENOMIC DNA]</scope>
    <source>
        <strain evidence="3 4">DS02</strain>
    </source>
</reference>
<dbReference type="OrthoDB" id="10250320at2759"/>
<dbReference type="InterPro" id="IPR036915">
    <property type="entry name" value="Cyclin-like_sf"/>
</dbReference>
<dbReference type="GO" id="GO:0019901">
    <property type="term" value="F:protein kinase binding"/>
    <property type="evidence" value="ECO:0007669"/>
    <property type="project" value="InterPro"/>
</dbReference>
<dbReference type="EMBL" id="NDIQ01000022">
    <property type="protein sequence ID" value="PRT55823.1"/>
    <property type="molecule type" value="Genomic_DNA"/>
</dbReference>
<dbReference type="SUPFAM" id="SSF47954">
    <property type="entry name" value="Cyclin-like"/>
    <property type="match status" value="1"/>
</dbReference>
<dbReference type="GO" id="GO:0051726">
    <property type="term" value="P:regulation of cell cycle"/>
    <property type="evidence" value="ECO:0007669"/>
    <property type="project" value="InterPro"/>
</dbReference>
<feature type="domain" description="Cyclin N-terminal" evidence="2">
    <location>
        <begin position="54"/>
        <end position="156"/>
    </location>
</feature>
<dbReference type="PIRSF" id="PIRSF016511">
    <property type="entry name" value="Cyclin_Pcl"/>
    <property type="match status" value="1"/>
</dbReference>
<evidence type="ECO:0000256" key="1">
    <source>
        <dbReference type="SAM" id="MobiDB-lite"/>
    </source>
</evidence>
<dbReference type="RefSeq" id="XP_024665768.1">
    <property type="nucleotide sequence ID" value="XM_024810000.1"/>
</dbReference>
<dbReference type="CDD" id="cd20557">
    <property type="entry name" value="CYCLIN_ScPCL1-like"/>
    <property type="match status" value="1"/>
</dbReference>
<dbReference type="Pfam" id="PF00134">
    <property type="entry name" value="Cyclin_N"/>
    <property type="match status" value="1"/>
</dbReference>
<dbReference type="GeneID" id="36517191"/>
<dbReference type="GO" id="GO:0000307">
    <property type="term" value="C:cyclin-dependent protein kinase holoenzyme complex"/>
    <property type="evidence" value="ECO:0007669"/>
    <property type="project" value="UniProtKB-ARBA"/>
</dbReference>
<protein>
    <submittedName>
        <fullName evidence="3">PHO85 cyclin-1</fullName>
    </submittedName>
</protein>